<proteinExistence type="predicted"/>
<sequence length="94" mass="10550">MSEEGNGFEDMAKILGQMNINEDIADDGLEKAANAFADWVRPKIPYDTHSHNAAKYGHMRDQFGVVKTSQGYDVTFGDAYWWYFSENGTGGKHP</sequence>
<accession>A0A7X2MU30</accession>
<evidence type="ECO:0000313" key="1">
    <source>
        <dbReference type="EMBL" id="MSE19407.1"/>
    </source>
</evidence>
<organism evidence="1 2">
    <name type="scientific">Enterobacter agglomerans</name>
    <name type="common">Erwinia herbicola</name>
    <name type="synonym">Pantoea agglomerans</name>
    <dbReference type="NCBI Taxonomy" id="549"/>
    <lineage>
        <taxon>Bacteria</taxon>
        <taxon>Pseudomonadati</taxon>
        <taxon>Pseudomonadota</taxon>
        <taxon>Gammaproteobacteria</taxon>
        <taxon>Enterobacterales</taxon>
        <taxon>Erwiniaceae</taxon>
        <taxon>Pantoea</taxon>
        <taxon>Pantoea agglomerans group</taxon>
    </lineage>
</organism>
<dbReference type="AlphaFoldDB" id="A0A7X2MU30"/>
<evidence type="ECO:0000313" key="2">
    <source>
        <dbReference type="Proteomes" id="UP000461948"/>
    </source>
</evidence>
<comment type="caution">
    <text evidence="1">The sequence shown here is derived from an EMBL/GenBank/DDBJ whole genome shotgun (WGS) entry which is preliminary data.</text>
</comment>
<gene>
    <name evidence="1" type="ORF">GKC49_31195</name>
</gene>
<dbReference type="Proteomes" id="UP000461948">
    <property type="component" value="Unassembled WGS sequence"/>
</dbReference>
<dbReference type="EMBL" id="WKLC01002731">
    <property type="protein sequence ID" value="MSE19407.1"/>
    <property type="molecule type" value="Genomic_DNA"/>
</dbReference>
<dbReference type="Pfam" id="PF04883">
    <property type="entry name" value="HK97-gp10_like"/>
    <property type="match status" value="1"/>
</dbReference>
<name>A0A7X2MU30_ENTAG</name>
<feature type="non-terminal residue" evidence="1">
    <location>
        <position position="94"/>
    </location>
</feature>
<dbReference type="InterPro" id="IPR010064">
    <property type="entry name" value="HK97-gp10_tail"/>
</dbReference>
<protein>
    <submittedName>
        <fullName evidence="1">Uncharacterized protein</fullName>
    </submittedName>
</protein>
<reference evidence="1 2" key="1">
    <citation type="submission" date="2019-11" db="EMBL/GenBank/DDBJ databases">
        <title>Draft Genome Sequence of Plant Growth-Promoting Rhizosphere-Associated Bacteria.</title>
        <authorList>
            <person name="Vasilyev I.Y."/>
            <person name="Radchenko V."/>
            <person name="Ilnitskaya E.V."/>
        </authorList>
    </citation>
    <scope>NUCLEOTIDE SEQUENCE [LARGE SCALE GENOMIC DNA]</scope>
    <source>
        <strain evidence="1 2">VRA_MhP_f</strain>
    </source>
</reference>